<dbReference type="EMBL" id="JAUEPR010000002">
    <property type="protein sequence ID" value="KAK0488728.1"/>
    <property type="molecule type" value="Genomic_DNA"/>
</dbReference>
<accession>A0AA39UIB0</accession>
<protein>
    <submittedName>
        <fullName evidence="1">Uncharacterized protein</fullName>
    </submittedName>
</protein>
<sequence>MAILGQPLFLQLDLLFFPGPDKVNNYVMFEKGGELAAKLQGMRHARPSNVRRPCTHPCTITNNVNAKSLTLQPLIGSADEGLYMRRSDVEKLGLEFTGRQIDTRQGKCKVYKGASYRFQNDYNGSAVTYHAPYVLELESWVTKTLHAGASVNTKKEGIVGVPQLDRHLVFFSSRRCAHGRPIDPLISGGVFHQPYAFVQLALCCKSGPFGGRNSECRIICGLFHLFFYRARISSKDVRRIPPNSPGLCDERH</sequence>
<comment type="caution">
    <text evidence="1">The sequence shown here is derived from an EMBL/GenBank/DDBJ whole genome shotgun (WGS) entry which is preliminary data.</text>
</comment>
<name>A0AA39UIB0_9AGAR</name>
<evidence type="ECO:0000313" key="2">
    <source>
        <dbReference type="Proteomes" id="UP001175227"/>
    </source>
</evidence>
<gene>
    <name evidence="1" type="ORF">IW261DRAFT_1441209</name>
</gene>
<dbReference type="Proteomes" id="UP001175227">
    <property type="component" value="Unassembled WGS sequence"/>
</dbReference>
<proteinExistence type="predicted"/>
<evidence type="ECO:0000313" key="1">
    <source>
        <dbReference type="EMBL" id="KAK0488728.1"/>
    </source>
</evidence>
<reference evidence="1" key="1">
    <citation type="submission" date="2023-06" db="EMBL/GenBank/DDBJ databases">
        <authorList>
            <consortium name="Lawrence Berkeley National Laboratory"/>
            <person name="Ahrendt S."/>
            <person name="Sahu N."/>
            <person name="Indic B."/>
            <person name="Wong-Bajracharya J."/>
            <person name="Merenyi Z."/>
            <person name="Ke H.-M."/>
            <person name="Monk M."/>
            <person name="Kocsube S."/>
            <person name="Drula E."/>
            <person name="Lipzen A."/>
            <person name="Balint B."/>
            <person name="Henrissat B."/>
            <person name="Andreopoulos B."/>
            <person name="Martin F.M."/>
            <person name="Harder C.B."/>
            <person name="Rigling D."/>
            <person name="Ford K.L."/>
            <person name="Foster G.D."/>
            <person name="Pangilinan J."/>
            <person name="Papanicolaou A."/>
            <person name="Barry K."/>
            <person name="LaButti K."/>
            <person name="Viragh M."/>
            <person name="Koriabine M."/>
            <person name="Yan M."/>
            <person name="Riley R."/>
            <person name="Champramary S."/>
            <person name="Plett K.L."/>
            <person name="Tsai I.J."/>
            <person name="Slot J."/>
            <person name="Sipos G."/>
            <person name="Plett J."/>
            <person name="Nagy L.G."/>
            <person name="Grigoriev I.V."/>
        </authorList>
    </citation>
    <scope>NUCLEOTIDE SEQUENCE</scope>
    <source>
        <strain evidence="1">ICMP 16352</strain>
    </source>
</reference>
<organism evidence="1 2">
    <name type="scientific">Armillaria novae-zelandiae</name>
    <dbReference type="NCBI Taxonomy" id="153914"/>
    <lineage>
        <taxon>Eukaryota</taxon>
        <taxon>Fungi</taxon>
        <taxon>Dikarya</taxon>
        <taxon>Basidiomycota</taxon>
        <taxon>Agaricomycotina</taxon>
        <taxon>Agaricomycetes</taxon>
        <taxon>Agaricomycetidae</taxon>
        <taxon>Agaricales</taxon>
        <taxon>Marasmiineae</taxon>
        <taxon>Physalacriaceae</taxon>
        <taxon>Armillaria</taxon>
    </lineage>
</organism>
<dbReference type="AlphaFoldDB" id="A0AA39UIB0"/>
<keyword evidence="2" id="KW-1185">Reference proteome</keyword>